<gene>
    <name evidence="1" type="ORF">LV89_00883</name>
</gene>
<dbReference type="SUPFAM" id="SSF143880">
    <property type="entry name" value="NE0471 N-terminal domain-like"/>
    <property type="match status" value="1"/>
</dbReference>
<dbReference type="Proteomes" id="UP000245489">
    <property type="component" value="Unassembled WGS sequence"/>
</dbReference>
<evidence type="ECO:0000313" key="1">
    <source>
        <dbReference type="EMBL" id="PWK28677.1"/>
    </source>
</evidence>
<dbReference type="InterPro" id="IPR036782">
    <property type="entry name" value="NE0471-like_N"/>
</dbReference>
<proteinExistence type="predicted"/>
<evidence type="ECO:0000313" key="2">
    <source>
        <dbReference type="Proteomes" id="UP000245489"/>
    </source>
</evidence>
<dbReference type="RefSeq" id="WP_109741648.1">
    <property type="nucleotide sequence ID" value="NZ_QGGO01000003.1"/>
</dbReference>
<organism evidence="1 2">
    <name type="scientific">Arcicella aurantiaca</name>
    <dbReference type="NCBI Taxonomy" id="591202"/>
    <lineage>
        <taxon>Bacteria</taxon>
        <taxon>Pseudomonadati</taxon>
        <taxon>Bacteroidota</taxon>
        <taxon>Cytophagia</taxon>
        <taxon>Cytophagales</taxon>
        <taxon>Flectobacillaceae</taxon>
        <taxon>Arcicella</taxon>
    </lineage>
</organism>
<name>A0A316EG05_9BACT</name>
<comment type="caution">
    <text evidence="1">The sequence shown here is derived from an EMBL/GenBank/DDBJ whole genome shotgun (WGS) entry which is preliminary data.</text>
</comment>
<dbReference type="Gene3D" id="3.30.2020.10">
    <property type="entry name" value="NE0471-like N-terminal domain"/>
    <property type="match status" value="1"/>
</dbReference>
<dbReference type="EMBL" id="QGGO01000003">
    <property type="protein sequence ID" value="PWK28677.1"/>
    <property type="molecule type" value="Genomic_DNA"/>
</dbReference>
<accession>A0A316EG05</accession>
<reference evidence="1 2" key="1">
    <citation type="submission" date="2018-05" db="EMBL/GenBank/DDBJ databases">
        <title>Genomic Encyclopedia of Archaeal and Bacterial Type Strains, Phase II (KMG-II): from individual species to whole genera.</title>
        <authorList>
            <person name="Goeker M."/>
        </authorList>
    </citation>
    <scope>NUCLEOTIDE SEQUENCE [LARGE SCALE GENOMIC DNA]</scope>
    <source>
        <strain evidence="1 2">DSM 22214</strain>
    </source>
</reference>
<sequence length="111" mass="13223">MNNIPYITQILKIEPFKITCLWNTGEVRVNDFEEEFVIPDRLEIFYRLTNYDIFKYASVSEEGTLQWVNLQVSMKILNKDVISPFDLDSVTLYENSHSIKEYRLVMTEEFV</sequence>
<dbReference type="OrthoDB" id="337567at2"/>
<dbReference type="AlphaFoldDB" id="A0A316EG05"/>
<protein>
    <submittedName>
        <fullName evidence="1">Uncharacterized protein</fullName>
    </submittedName>
</protein>
<keyword evidence="2" id="KW-1185">Reference proteome</keyword>